<dbReference type="InterPro" id="IPR015813">
    <property type="entry name" value="Pyrv/PenolPyrv_kinase-like_dom"/>
</dbReference>
<reference evidence="5" key="1">
    <citation type="journal article" date="2020" name="ISME J.">
        <title>Gammaproteobacteria mediating utilization of methyl-, sulfur- and petroleum organic compounds in deep ocean hydrothermal plumes.</title>
        <authorList>
            <person name="Zhou Z."/>
            <person name="Liu Y."/>
            <person name="Pan J."/>
            <person name="Cron B.R."/>
            <person name="Toner B.M."/>
            <person name="Anantharaman K."/>
            <person name="Breier J.A."/>
            <person name="Dick G.J."/>
            <person name="Li M."/>
        </authorList>
    </citation>
    <scope>NUCLEOTIDE SEQUENCE</scope>
    <source>
        <strain evidence="5">SZUA-1515</strain>
    </source>
</reference>
<accession>A0A833A4K0</accession>
<dbReference type="PANTHER" id="PTHR32308:SF10">
    <property type="entry name" value="CITRATE LYASE SUBUNIT BETA"/>
    <property type="match status" value="1"/>
</dbReference>
<dbReference type="Gene3D" id="3.20.20.60">
    <property type="entry name" value="Phosphoenolpyruvate-binding domains"/>
    <property type="match status" value="1"/>
</dbReference>
<proteinExistence type="predicted"/>
<dbReference type="InterPro" id="IPR011206">
    <property type="entry name" value="Citrate_lyase_beta/mcl1/mcl2"/>
</dbReference>
<dbReference type="GO" id="GO:0000287">
    <property type="term" value="F:magnesium ion binding"/>
    <property type="evidence" value="ECO:0007669"/>
    <property type="project" value="TreeGrafter"/>
</dbReference>
<keyword evidence="5" id="KW-0456">Lyase</keyword>
<organism evidence="5 6">
    <name type="scientific">Caldiarchaeum subterraneum</name>
    <dbReference type="NCBI Taxonomy" id="311458"/>
    <lineage>
        <taxon>Archaea</taxon>
        <taxon>Nitrososphaerota</taxon>
        <taxon>Candidatus Caldarchaeales</taxon>
        <taxon>Candidatus Caldarchaeaceae</taxon>
        <taxon>Candidatus Caldarchaeum</taxon>
    </lineage>
</organism>
<sequence>MVYRIRRTELASPASNVKMMRKALEELPVDEVFLDLEDAVTPDMKEKARGNIVDVLSSSEITPNKAVAVRINSLRTELWLDDLITVVSGAGDRIDCIIIPKVEGPEDVIAVDNVLTALEAKNRLGKRIGIEVLIETAKAVEYIREIAYTSSRVESLIFGPGDYAASVGMPSLTIGELKQEYQGHVWHYVMARIRNTAASAGLQAIDGPYAVIEDLKGLEESARIARSMGYDGKWVIHPKQLEVCNRVFTPTPEEVEKARRILNEYEKARREGRGAISIEGELIDAATIRMAERILTLAGRVGVY</sequence>
<evidence type="ECO:0000259" key="4">
    <source>
        <dbReference type="Pfam" id="PF03328"/>
    </source>
</evidence>
<dbReference type="SUPFAM" id="SSF51621">
    <property type="entry name" value="Phosphoenolpyruvate/pyruvate domain"/>
    <property type="match status" value="1"/>
</dbReference>
<dbReference type="InterPro" id="IPR040442">
    <property type="entry name" value="Pyrv_kinase-like_dom_sf"/>
</dbReference>
<feature type="domain" description="HpcH/HpaI aldolase/citrate lyase" evidence="4">
    <location>
        <begin position="12"/>
        <end position="238"/>
    </location>
</feature>
<dbReference type="AlphaFoldDB" id="A0A833A4K0"/>
<protein>
    <submittedName>
        <fullName evidence="5">CoA ester lyase</fullName>
    </submittedName>
</protein>
<evidence type="ECO:0000256" key="2">
    <source>
        <dbReference type="ARBA" id="ARBA00022723"/>
    </source>
</evidence>
<dbReference type="PANTHER" id="PTHR32308">
    <property type="entry name" value="LYASE BETA SUBUNIT, PUTATIVE (AFU_ORTHOLOGUE AFUA_4G13030)-RELATED"/>
    <property type="match status" value="1"/>
</dbReference>
<comment type="cofactor">
    <cofactor evidence="1">
        <name>Mg(2+)</name>
        <dbReference type="ChEBI" id="CHEBI:18420"/>
    </cofactor>
</comment>
<evidence type="ECO:0000256" key="3">
    <source>
        <dbReference type="ARBA" id="ARBA00022842"/>
    </source>
</evidence>
<dbReference type="Pfam" id="PF03328">
    <property type="entry name" value="HpcH_HpaI"/>
    <property type="match status" value="1"/>
</dbReference>
<evidence type="ECO:0000313" key="6">
    <source>
        <dbReference type="Proteomes" id="UP000608579"/>
    </source>
</evidence>
<evidence type="ECO:0000313" key="5">
    <source>
        <dbReference type="EMBL" id="HIQ29943.1"/>
    </source>
</evidence>
<keyword evidence="2" id="KW-0479">Metal-binding</keyword>
<name>A0A833A4K0_CALS0</name>
<dbReference type="Proteomes" id="UP000608579">
    <property type="component" value="Unassembled WGS sequence"/>
</dbReference>
<keyword evidence="3" id="KW-0460">Magnesium</keyword>
<gene>
    <name evidence="5" type="ORF">EYH45_05200</name>
</gene>
<dbReference type="EMBL" id="DQVM01000101">
    <property type="protein sequence ID" value="HIQ29943.1"/>
    <property type="molecule type" value="Genomic_DNA"/>
</dbReference>
<comment type="caution">
    <text evidence="5">The sequence shown here is derived from an EMBL/GenBank/DDBJ whole genome shotgun (WGS) entry which is preliminary data.</text>
</comment>
<dbReference type="PIRSF" id="PIRSF015582">
    <property type="entry name" value="Cit_lyase_B"/>
    <property type="match status" value="1"/>
</dbReference>
<evidence type="ECO:0000256" key="1">
    <source>
        <dbReference type="ARBA" id="ARBA00001946"/>
    </source>
</evidence>
<dbReference type="GO" id="GO:0006107">
    <property type="term" value="P:oxaloacetate metabolic process"/>
    <property type="evidence" value="ECO:0007669"/>
    <property type="project" value="TreeGrafter"/>
</dbReference>
<dbReference type="InterPro" id="IPR005000">
    <property type="entry name" value="Aldolase/citrate-lyase_domain"/>
</dbReference>
<dbReference type="GO" id="GO:0016829">
    <property type="term" value="F:lyase activity"/>
    <property type="evidence" value="ECO:0007669"/>
    <property type="project" value="UniProtKB-KW"/>
</dbReference>